<organism evidence="1 2">
    <name type="scientific">Jiangella anatolica</name>
    <dbReference type="NCBI Taxonomy" id="2670374"/>
    <lineage>
        <taxon>Bacteria</taxon>
        <taxon>Bacillati</taxon>
        <taxon>Actinomycetota</taxon>
        <taxon>Actinomycetes</taxon>
        <taxon>Jiangellales</taxon>
        <taxon>Jiangellaceae</taxon>
        <taxon>Jiangella</taxon>
    </lineage>
</organism>
<dbReference type="EMBL" id="POTW01000004">
    <property type="protein sequence ID" value="PZF86063.1"/>
    <property type="molecule type" value="Genomic_DNA"/>
</dbReference>
<dbReference type="AlphaFoldDB" id="A0A2W2D0M4"/>
<sequence>MHHGGEIAGLAMASTAPDRDGLELDALRVSLGPVLPGWPTGLVLTGSLQGDVLTGVEVSWLDQPAAGPSQVPASVAALDSLARFLVVAGWPVAARRARAARDALMAADEATVQRGRDAATPLARMVRRSRTLRWSVRGIGATGDGDVLDRAYRWCDAAAGAHTHTSPNAVGLHDLAALVDGQELAAVRLIVASFDIEAAPAPAHHGMSHA</sequence>
<reference evidence="1 2" key="1">
    <citation type="submission" date="2018-01" db="EMBL/GenBank/DDBJ databases">
        <title>Draft genome sequence of Jiangella sp. GTF31.</title>
        <authorList>
            <person name="Sahin N."/>
            <person name="Ay H."/>
            <person name="Saygin H."/>
        </authorList>
    </citation>
    <scope>NUCLEOTIDE SEQUENCE [LARGE SCALE GENOMIC DNA]</scope>
    <source>
        <strain evidence="1 2">GTF31</strain>
    </source>
</reference>
<dbReference type="Proteomes" id="UP000248764">
    <property type="component" value="Unassembled WGS sequence"/>
</dbReference>
<evidence type="ECO:0000313" key="1">
    <source>
        <dbReference type="EMBL" id="PZF86063.1"/>
    </source>
</evidence>
<accession>A0A2W2D0M4</accession>
<name>A0A2W2D0M4_9ACTN</name>
<protein>
    <submittedName>
        <fullName evidence="1">Uncharacterized protein</fullName>
    </submittedName>
</protein>
<evidence type="ECO:0000313" key="2">
    <source>
        <dbReference type="Proteomes" id="UP000248764"/>
    </source>
</evidence>
<comment type="caution">
    <text evidence="1">The sequence shown here is derived from an EMBL/GenBank/DDBJ whole genome shotgun (WGS) entry which is preliminary data.</text>
</comment>
<keyword evidence="2" id="KW-1185">Reference proteome</keyword>
<gene>
    <name evidence="1" type="ORF">C1I92_02460</name>
</gene>
<proteinExistence type="predicted"/>